<protein>
    <recommendedName>
        <fullName evidence="6">Radical SAM core domain-containing protein</fullName>
    </recommendedName>
</protein>
<dbReference type="Gene3D" id="3.20.20.70">
    <property type="entry name" value="Aldolase class I"/>
    <property type="match status" value="1"/>
</dbReference>
<reference evidence="7 8" key="1">
    <citation type="submission" date="2018-04" db="EMBL/GenBank/DDBJ databases">
        <title>Polynucleobacter sp. UK-Long2-W17 genome.</title>
        <authorList>
            <person name="Hahn M.W."/>
        </authorList>
    </citation>
    <scope>NUCLEOTIDE SEQUENCE [LARGE SCALE GENOMIC DNA]</scope>
    <source>
        <strain evidence="7 8">UK-Long2-W17</strain>
    </source>
</reference>
<comment type="cofactor">
    <cofactor evidence="1">
        <name>[4Fe-4S] cluster</name>
        <dbReference type="ChEBI" id="CHEBI:49883"/>
    </cofactor>
</comment>
<evidence type="ECO:0000256" key="1">
    <source>
        <dbReference type="ARBA" id="ARBA00001966"/>
    </source>
</evidence>
<dbReference type="PANTHER" id="PTHR11228:SF7">
    <property type="entry name" value="PQQA PEPTIDE CYCLASE"/>
    <property type="match status" value="1"/>
</dbReference>
<dbReference type="InterPro" id="IPR058240">
    <property type="entry name" value="rSAM_sf"/>
</dbReference>
<dbReference type="AlphaFoldDB" id="A0A6M9PKN5"/>
<dbReference type="InterPro" id="IPR007197">
    <property type="entry name" value="rSAM"/>
</dbReference>
<dbReference type="RefSeq" id="WP_415836380.1">
    <property type="nucleotide sequence ID" value="NZ_CBCSCC010000004.1"/>
</dbReference>
<evidence type="ECO:0000313" key="7">
    <source>
        <dbReference type="EMBL" id="QKM60931.1"/>
    </source>
</evidence>
<dbReference type="PANTHER" id="PTHR11228">
    <property type="entry name" value="RADICAL SAM DOMAIN PROTEIN"/>
    <property type="match status" value="1"/>
</dbReference>
<dbReference type="InterPro" id="IPR011990">
    <property type="entry name" value="TPR-like_helical_dom_sf"/>
</dbReference>
<dbReference type="EMBL" id="CP028940">
    <property type="protein sequence ID" value="QKM60931.1"/>
    <property type="molecule type" value="Genomic_DNA"/>
</dbReference>
<proteinExistence type="predicted"/>
<dbReference type="GO" id="GO:0046872">
    <property type="term" value="F:metal ion binding"/>
    <property type="evidence" value="ECO:0007669"/>
    <property type="project" value="UniProtKB-KW"/>
</dbReference>
<sequence>MSAQTLNQLLSEAAECYRLNLTEKAENLYIAALQINPNQAGALFNLGTLLLRKSDLRGDQFIKDSFAQDSKNEIDRNKAVELVIQILLSNAYKKHAEEWVRFAELNQLHFPALSELKRQVEIPAYLEKTIFSPEKNQLLERYHPIESSSYVYAIDVVGGCNLRCPTCPVGNQSQMPKGIMQPKLFLEILEKICRENPNHNPDIWLFNWSEPLLNPHLPDFIKQIREKNLTSFISSNLNISDRIEQVMEANPNRFKVSISSLKQEVYEVTHERGDIQVVISNFEKLAEARDKYQASTEIWVGHHLYKNTIEEMQQIKALADDYGFGYRPSYAIMAPIEKAYSLIKNLGDNALGIEQQLFLHPKTITENNKLRRSGNMDCELRFNMTAINYDGSVSLCCGTTKDLSDTVDKKTYFLEKNRVELEQLKYGHSFCSTCMNNNLHLTIQDL</sequence>
<dbReference type="SUPFAM" id="SSF102114">
    <property type="entry name" value="Radical SAM enzymes"/>
    <property type="match status" value="1"/>
</dbReference>
<dbReference type="Pfam" id="PF04055">
    <property type="entry name" value="Radical_SAM"/>
    <property type="match status" value="1"/>
</dbReference>
<feature type="domain" description="Radical SAM core" evidence="6">
    <location>
        <begin position="157"/>
        <end position="312"/>
    </location>
</feature>
<accession>A0A6M9PKN5</accession>
<dbReference type="KEGG" id="pard:DN92_07785"/>
<dbReference type="Gene3D" id="1.25.40.10">
    <property type="entry name" value="Tetratricopeptide repeat domain"/>
    <property type="match status" value="1"/>
</dbReference>
<gene>
    <name evidence="7" type="ORF">DN92_07785</name>
</gene>
<dbReference type="SUPFAM" id="SSF48452">
    <property type="entry name" value="TPR-like"/>
    <property type="match status" value="1"/>
</dbReference>
<organism evidence="7 8">
    <name type="scientific">Polynucleobacter arcticus</name>
    <dbReference type="NCBI Taxonomy" id="1743165"/>
    <lineage>
        <taxon>Bacteria</taxon>
        <taxon>Pseudomonadati</taxon>
        <taxon>Pseudomonadota</taxon>
        <taxon>Betaproteobacteria</taxon>
        <taxon>Burkholderiales</taxon>
        <taxon>Burkholderiaceae</taxon>
        <taxon>Polynucleobacter</taxon>
    </lineage>
</organism>
<dbReference type="Proteomes" id="UP000501090">
    <property type="component" value="Chromosome"/>
</dbReference>
<evidence type="ECO:0000256" key="5">
    <source>
        <dbReference type="ARBA" id="ARBA00023014"/>
    </source>
</evidence>
<keyword evidence="3" id="KW-0479">Metal-binding</keyword>
<keyword evidence="2" id="KW-0949">S-adenosyl-L-methionine</keyword>
<dbReference type="GO" id="GO:0003824">
    <property type="term" value="F:catalytic activity"/>
    <property type="evidence" value="ECO:0007669"/>
    <property type="project" value="InterPro"/>
</dbReference>
<dbReference type="GO" id="GO:0051536">
    <property type="term" value="F:iron-sulfur cluster binding"/>
    <property type="evidence" value="ECO:0007669"/>
    <property type="project" value="UniProtKB-KW"/>
</dbReference>
<keyword evidence="4" id="KW-0408">Iron</keyword>
<dbReference type="InterPro" id="IPR050377">
    <property type="entry name" value="Radical_SAM_PqqE_MftC-like"/>
</dbReference>
<dbReference type="SFLD" id="SFLDS00029">
    <property type="entry name" value="Radical_SAM"/>
    <property type="match status" value="1"/>
</dbReference>
<dbReference type="CDD" id="cd01335">
    <property type="entry name" value="Radical_SAM"/>
    <property type="match status" value="1"/>
</dbReference>
<evidence type="ECO:0000256" key="3">
    <source>
        <dbReference type="ARBA" id="ARBA00022723"/>
    </source>
</evidence>
<keyword evidence="5" id="KW-0411">Iron-sulfur</keyword>
<evidence type="ECO:0000256" key="2">
    <source>
        <dbReference type="ARBA" id="ARBA00022691"/>
    </source>
</evidence>
<evidence type="ECO:0000313" key="8">
    <source>
        <dbReference type="Proteomes" id="UP000501090"/>
    </source>
</evidence>
<name>A0A6M9PKN5_9BURK</name>
<evidence type="ECO:0000256" key="4">
    <source>
        <dbReference type="ARBA" id="ARBA00023004"/>
    </source>
</evidence>
<keyword evidence="8" id="KW-1185">Reference proteome</keyword>
<evidence type="ECO:0000259" key="6">
    <source>
        <dbReference type="Pfam" id="PF04055"/>
    </source>
</evidence>
<dbReference type="InterPro" id="IPR013785">
    <property type="entry name" value="Aldolase_TIM"/>
</dbReference>